<evidence type="ECO:0000313" key="5">
    <source>
        <dbReference type="Proteomes" id="UP001201812"/>
    </source>
</evidence>
<proteinExistence type="predicted"/>
<dbReference type="InterPro" id="IPR011333">
    <property type="entry name" value="SKP1/BTB/POZ_sf"/>
</dbReference>
<dbReference type="SUPFAM" id="SSF49599">
    <property type="entry name" value="TRAF domain-like"/>
    <property type="match status" value="1"/>
</dbReference>
<dbReference type="Pfam" id="PF00651">
    <property type="entry name" value="BTB"/>
    <property type="match status" value="1"/>
</dbReference>
<protein>
    <submittedName>
        <fullName evidence="4">BTB/POZ domain-containing protein</fullName>
    </submittedName>
</protein>
<dbReference type="PANTHER" id="PTHR24413">
    <property type="entry name" value="SPECKLE-TYPE POZ PROTEIN"/>
    <property type="match status" value="1"/>
</dbReference>
<evidence type="ECO:0000259" key="3">
    <source>
        <dbReference type="PROSITE" id="PS50144"/>
    </source>
</evidence>
<dbReference type="Gene3D" id="2.60.210.10">
    <property type="entry name" value="Apoptosis, Tumor Necrosis Factor Receptor Associated Protein 2, Chain A"/>
    <property type="match status" value="1"/>
</dbReference>
<dbReference type="InterPro" id="IPR008974">
    <property type="entry name" value="TRAF-like"/>
</dbReference>
<dbReference type="Gene3D" id="3.30.710.10">
    <property type="entry name" value="Potassium Channel Kv1.1, Chain A"/>
    <property type="match status" value="1"/>
</dbReference>
<reference evidence="4" key="1">
    <citation type="submission" date="2022-01" db="EMBL/GenBank/DDBJ databases">
        <title>Genome Sequence Resource for Two Populations of Ditylenchus destructor, the Migratory Endoparasitic Phytonematode.</title>
        <authorList>
            <person name="Zhang H."/>
            <person name="Lin R."/>
            <person name="Xie B."/>
        </authorList>
    </citation>
    <scope>NUCLEOTIDE SEQUENCE</scope>
    <source>
        <strain evidence="4">BazhouSP</strain>
    </source>
</reference>
<dbReference type="PROSITE" id="PS50144">
    <property type="entry name" value="MATH"/>
    <property type="match status" value="1"/>
</dbReference>
<dbReference type="CDD" id="cd00121">
    <property type="entry name" value="MATH"/>
    <property type="match status" value="1"/>
</dbReference>
<evidence type="ECO:0000313" key="4">
    <source>
        <dbReference type="EMBL" id="KAI1712765.1"/>
    </source>
</evidence>
<name>A0AAD4N1V1_9BILA</name>
<keyword evidence="5" id="KW-1185">Reference proteome</keyword>
<dbReference type="EMBL" id="JAKKPZ010000017">
    <property type="protein sequence ID" value="KAI1712765.1"/>
    <property type="molecule type" value="Genomic_DNA"/>
</dbReference>
<feature type="compositionally biased region" description="Polar residues" evidence="1">
    <location>
        <begin position="12"/>
        <end position="24"/>
    </location>
</feature>
<dbReference type="SMART" id="SM00061">
    <property type="entry name" value="MATH"/>
    <property type="match status" value="1"/>
</dbReference>
<dbReference type="InterPro" id="IPR000210">
    <property type="entry name" value="BTB/POZ_dom"/>
</dbReference>
<dbReference type="PROSITE" id="PS50097">
    <property type="entry name" value="BTB"/>
    <property type="match status" value="1"/>
</dbReference>
<feature type="domain" description="MATH" evidence="3">
    <location>
        <begin position="36"/>
        <end position="157"/>
    </location>
</feature>
<gene>
    <name evidence="4" type="ORF">DdX_09390</name>
</gene>
<dbReference type="SUPFAM" id="SSF54695">
    <property type="entry name" value="POZ domain"/>
    <property type="match status" value="1"/>
</dbReference>
<dbReference type="SMART" id="SM00225">
    <property type="entry name" value="BTB"/>
    <property type="match status" value="1"/>
</dbReference>
<dbReference type="Proteomes" id="UP001201812">
    <property type="component" value="Unassembled WGS sequence"/>
</dbReference>
<feature type="region of interest" description="Disordered" evidence="1">
    <location>
        <begin position="1"/>
        <end position="24"/>
    </location>
</feature>
<comment type="caution">
    <text evidence="4">The sequence shown here is derived from an EMBL/GenBank/DDBJ whole genome shotgun (WGS) entry which is preliminary data.</text>
</comment>
<evidence type="ECO:0000259" key="2">
    <source>
        <dbReference type="PROSITE" id="PS50097"/>
    </source>
</evidence>
<evidence type="ECO:0000256" key="1">
    <source>
        <dbReference type="SAM" id="MobiDB-lite"/>
    </source>
</evidence>
<dbReference type="AlphaFoldDB" id="A0AAD4N1V1"/>
<dbReference type="GO" id="GO:0030163">
    <property type="term" value="P:protein catabolic process"/>
    <property type="evidence" value="ECO:0007669"/>
    <property type="project" value="UniProtKB-ARBA"/>
</dbReference>
<dbReference type="FunFam" id="3.30.710.10:FF:000159">
    <property type="entry name" value="Speckle-type POZ protein B"/>
    <property type="match status" value="1"/>
</dbReference>
<dbReference type="Gene3D" id="1.25.40.420">
    <property type="match status" value="1"/>
</dbReference>
<dbReference type="InterPro" id="IPR002083">
    <property type="entry name" value="MATH/TRAF_dom"/>
</dbReference>
<feature type="domain" description="BTB" evidence="2">
    <location>
        <begin position="195"/>
        <end position="263"/>
    </location>
</feature>
<accession>A0AAD4N1V1</accession>
<organism evidence="4 5">
    <name type="scientific">Ditylenchus destructor</name>
    <dbReference type="NCBI Taxonomy" id="166010"/>
    <lineage>
        <taxon>Eukaryota</taxon>
        <taxon>Metazoa</taxon>
        <taxon>Ecdysozoa</taxon>
        <taxon>Nematoda</taxon>
        <taxon>Chromadorea</taxon>
        <taxon>Rhabditida</taxon>
        <taxon>Tylenchina</taxon>
        <taxon>Tylenchomorpha</taxon>
        <taxon>Sphaerularioidea</taxon>
        <taxon>Anguinidae</taxon>
        <taxon>Anguininae</taxon>
        <taxon>Ditylenchus</taxon>
    </lineage>
</organism>
<sequence>MEPPSIAELSMPSESVAGSSAHNMNNASQTEIRVEYIKHRWEVKNFSHCYQEYLENYVNLPRGEDVLTWSIKIYPKGNGENNKDFVFLCLNRVIGNNVKNNKIGFRSRFFLKNSEGKDIEMRIHPNPSHSDYVSYIKRDVLFPQISPADSITVLVEIDVAVETVTIQCDEPLGVCNYEKQLADDYLKLLKEDLLTDFIIKVNDKEIRVHKAILAARSPVFSAMLSHEDTSESKTGTLVIQDVEFNVVKEMLNFIYCGRSSSEINELASDLLIAADKYRLDELKSHCERCLVQALNQENACHLLIIGDMYRADLLRNRAVQYILQHPKEITSTSGWETVLSEHPQLVTDIVRSFDKSCGPLSSISGPAELSSSAMSSSHFSCDGNR</sequence>